<dbReference type="RefSeq" id="WP_377906669.1">
    <property type="nucleotide sequence ID" value="NZ_JBHRZS010000007.1"/>
</dbReference>
<dbReference type="InterPro" id="IPR025393">
    <property type="entry name" value="DUF4301"/>
</dbReference>
<dbReference type="Pfam" id="PF14134">
    <property type="entry name" value="DUF4301"/>
    <property type="match status" value="1"/>
</dbReference>
<evidence type="ECO:0000313" key="2">
    <source>
        <dbReference type="EMBL" id="MFC3881328.1"/>
    </source>
</evidence>
<dbReference type="InterPro" id="IPR029044">
    <property type="entry name" value="Nucleotide-diphossugar_trans"/>
</dbReference>
<proteinExistence type="predicted"/>
<protein>
    <submittedName>
        <fullName evidence="2">DUF4301 family protein</fullName>
    </submittedName>
</protein>
<feature type="domain" description="DUF4301" evidence="1">
    <location>
        <begin position="6"/>
        <end position="503"/>
    </location>
</feature>
<comment type="caution">
    <text evidence="2">The sequence shown here is derived from an EMBL/GenBank/DDBJ whole genome shotgun (WGS) entry which is preliminary data.</text>
</comment>
<reference evidence="3" key="1">
    <citation type="journal article" date="2019" name="Int. J. Syst. Evol. Microbiol.">
        <title>The Global Catalogue of Microorganisms (GCM) 10K type strain sequencing project: providing services to taxonomists for standard genome sequencing and annotation.</title>
        <authorList>
            <consortium name="The Broad Institute Genomics Platform"/>
            <consortium name="The Broad Institute Genome Sequencing Center for Infectious Disease"/>
            <person name="Wu L."/>
            <person name="Ma J."/>
        </authorList>
    </citation>
    <scope>NUCLEOTIDE SEQUENCE [LARGE SCALE GENOMIC DNA]</scope>
    <source>
        <strain evidence="3">CCUG 60523</strain>
    </source>
</reference>
<dbReference type="SUPFAM" id="SSF53448">
    <property type="entry name" value="Nucleotide-diphospho-sugar transferases"/>
    <property type="match status" value="1"/>
</dbReference>
<dbReference type="Proteomes" id="UP001595805">
    <property type="component" value="Unassembled WGS sequence"/>
</dbReference>
<organism evidence="2 3">
    <name type="scientific">Algoriphagus namhaensis</name>
    <dbReference type="NCBI Taxonomy" id="915353"/>
    <lineage>
        <taxon>Bacteria</taxon>
        <taxon>Pseudomonadati</taxon>
        <taxon>Bacteroidota</taxon>
        <taxon>Cytophagia</taxon>
        <taxon>Cytophagales</taxon>
        <taxon>Cyclobacteriaceae</taxon>
        <taxon>Algoriphagus</taxon>
    </lineage>
</organism>
<name>A0ABV8ATP7_9BACT</name>
<accession>A0ABV8ATP7</accession>
<evidence type="ECO:0000259" key="1">
    <source>
        <dbReference type="Pfam" id="PF14134"/>
    </source>
</evidence>
<sequence length="503" mass="55806">MDSALKAQIEKQGMNPELVAQQINNFKNGFPFLTLTAPATPSDGIMVLSDFELERLMEEYPANAAGIEVVKFVPASGAASRMFKDLFSFLDGDGDISKSSFVQKFMNNIEKFAFYDDLNTVLQDQGSSINQALDSKDYKSILAALLDESGLGYGSLPKGLLRFHSYPDQRRTPAHEHMVEGIQYAVGIGNVVKIHFTVSPEHEEKFKAEIAKIKEPLEAAHGLKFEISYSQQKKTTDTIAVNTDNSPFTEEDGSILFRPAGHGALLENLNDISADLIFIKNIDNVVPDRLKPETKRYKMAIGGLLLEIQAKVFAALRSLDSGISEESIQSAKDVFSSVLGAKLPADFKSRSLSDQAEFLRTKLDRPIRVCGMVRNTGEPGGGPFWVLEEDGSQSLQILETAQINLDDPKSKEYFSAATHFNPVDLVCATRNYKGEAFDLLQYRDMKTGFITEKSKNGRDLKALELPGLWNGAMSDWNTIFVEVPLITFNPVKTVNDLLREEHQ</sequence>
<evidence type="ECO:0000313" key="3">
    <source>
        <dbReference type="Proteomes" id="UP001595805"/>
    </source>
</evidence>
<gene>
    <name evidence="2" type="ORF">ACFOSV_14135</name>
</gene>
<dbReference type="EMBL" id="JBHRZS010000007">
    <property type="protein sequence ID" value="MFC3881328.1"/>
    <property type="molecule type" value="Genomic_DNA"/>
</dbReference>
<keyword evidence="3" id="KW-1185">Reference proteome</keyword>